<name>A0A4D6NFF8_VIGUN</name>
<evidence type="ECO:0000313" key="1">
    <source>
        <dbReference type="EMBL" id="QCE10677.1"/>
    </source>
</evidence>
<protein>
    <submittedName>
        <fullName evidence="1">Uncharacterized protein</fullName>
    </submittedName>
</protein>
<organism evidence="1 2">
    <name type="scientific">Vigna unguiculata</name>
    <name type="common">Cowpea</name>
    <dbReference type="NCBI Taxonomy" id="3917"/>
    <lineage>
        <taxon>Eukaryota</taxon>
        <taxon>Viridiplantae</taxon>
        <taxon>Streptophyta</taxon>
        <taxon>Embryophyta</taxon>
        <taxon>Tracheophyta</taxon>
        <taxon>Spermatophyta</taxon>
        <taxon>Magnoliopsida</taxon>
        <taxon>eudicotyledons</taxon>
        <taxon>Gunneridae</taxon>
        <taxon>Pentapetalae</taxon>
        <taxon>rosids</taxon>
        <taxon>fabids</taxon>
        <taxon>Fabales</taxon>
        <taxon>Fabaceae</taxon>
        <taxon>Papilionoideae</taxon>
        <taxon>50 kb inversion clade</taxon>
        <taxon>NPAAA clade</taxon>
        <taxon>indigoferoid/millettioid clade</taxon>
        <taxon>Phaseoleae</taxon>
        <taxon>Vigna</taxon>
    </lineage>
</organism>
<evidence type="ECO:0000313" key="2">
    <source>
        <dbReference type="Proteomes" id="UP000501690"/>
    </source>
</evidence>
<sequence>MVVDDAWCEQVGACRVFGVCVFSAGVRCCSGGCTNGGGEKLRCCDVKVVVLLMVAELRRGGGVNCGGRKRAAVVRTKRMVVVEVLWRGAGMVVMLGTRWRLKMVQLRWPARLAAAAAVEGGHE</sequence>
<keyword evidence="2" id="KW-1185">Reference proteome</keyword>
<gene>
    <name evidence="1" type="ORF">DEO72_LG10g1908</name>
</gene>
<proteinExistence type="predicted"/>
<dbReference type="EMBL" id="CP039354">
    <property type="protein sequence ID" value="QCE10677.1"/>
    <property type="molecule type" value="Genomic_DNA"/>
</dbReference>
<dbReference type="Proteomes" id="UP000501690">
    <property type="component" value="Linkage Group LG10"/>
</dbReference>
<accession>A0A4D6NFF8</accession>
<reference evidence="1 2" key="1">
    <citation type="submission" date="2019-04" db="EMBL/GenBank/DDBJ databases">
        <title>An improved genome assembly and genetic linkage map for asparagus bean, Vigna unguiculata ssp. sesquipedialis.</title>
        <authorList>
            <person name="Xia Q."/>
            <person name="Zhang R."/>
            <person name="Dong Y."/>
        </authorList>
    </citation>
    <scope>NUCLEOTIDE SEQUENCE [LARGE SCALE GENOMIC DNA]</scope>
    <source>
        <tissue evidence="1">Leaf</tissue>
    </source>
</reference>
<dbReference type="AlphaFoldDB" id="A0A4D6NFF8"/>